<feature type="compositionally biased region" description="Basic and acidic residues" evidence="6">
    <location>
        <begin position="205"/>
        <end position="216"/>
    </location>
</feature>
<dbReference type="SMART" id="SM01012">
    <property type="entry name" value="ANTAR"/>
    <property type="match status" value="1"/>
</dbReference>
<name>A0ABT1KRX7_9ACTN</name>
<keyword evidence="4" id="KW-0808">Transferase</keyword>
<organism evidence="8 9">
    <name type="scientific">Nocardioides pinisoli</name>
    <dbReference type="NCBI Taxonomy" id="2950279"/>
    <lineage>
        <taxon>Bacteria</taxon>
        <taxon>Bacillati</taxon>
        <taxon>Actinomycetota</taxon>
        <taxon>Actinomycetes</taxon>
        <taxon>Propionibacteriales</taxon>
        <taxon>Nocardioidaceae</taxon>
        <taxon>Nocardioides</taxon>
    </lineage>
</organism>
<dbReference type="Pfam" id="PF08447">
    <property type="entry name" value="PAS_3"/>
    <property type="match status" value="1"/>
</dbReference>
<gene>
    <name evidence="8" type="ORF">NCI01_01680</name>
</gene>
<comment type="caution">
    <text evidence="8">The sequence shown here is derived from an EMBL/GenBank/DDBJ whole genome shotgun (WGS) entry which is preliminary data.</text>
</comment>
<evidence type="ECO:0000256" key="4">
    <source>
        <dbReference type="ARBA" id="ARBA00022679"/>
    </source>
</evidence>
<dbReference type="Proteomes" id="UP001204524">
    <property type="component" value="Unassembled WGS sequence"/>
</dbReference>
<dbReference type="PROSITE" id="PS50921">
    <property type="entry name" value="ANTAR"/>
    <property type="match status" value="1"/>
</dbReference>
<dbReference type="Gene3D" id="3.30.450.20">
    <property type="entry name" value="PAS domain"/>
    <property type="match status" value="1"/>
</dbReference>
<dbReference type="PANTHER" id="PTHR43304:SF1">
    <property type="entry name" value="PAC DOMAIN-CONTAINING PROTEIN"/>
    <property type="match status" value="1"/>
</dbReference>
<dbReference type="EC" id="2.7.13.3" evidence="2"/>
<proteinExistence type="predicted"/>
<dbReference type="InterPro" id="IPR005561">
    <property type="entry name" value="ANTAR"/>
</dbReference>
<evidence type="ECO:0000313" key="8">
    <source>
        <dbReference type="EMBL" id="MCP3420496.1"/>
    </source>
</evidence>
<reference evidence="8 9" key="1">
    <citation type="submission" date="2022-06" db="EMBL/GenBank/DDBJ databases">
        <authorList>
            <person name="So Y."/>
        </authorList>
    </citation>
    <scope>NUCLEOTIDE SEQUENCE [LARGE SCALE GENOMIC DNA]</scope>
    <source>
        <strain evidence="8 9">STR3</strain>
    </source>
</reference>
<dbReference type="RefSeq" id="WP_254179729.1">
    <property type="nucleotide sequence ID" value="NZ_JANARS010000001.1"/>
</dbReference>
<dbReference type="EMBL" id="JANARS010000001">
    <property type="protein sequence ID" value="MCP3420496.1"/>
    <property type="molecule type" value="Genomic_DNA"/>
</dbReference>
<dbReference type="SUPFAM" id="SSF52172">
    <property type="entry name" value="CheY-like"/>
    <property type="match status" value="1"/>
</dbReference>
<protein>
    <recommendedName>
        <fullName evidence="2">histidine kinase</fullName>
        <ecNumber evidence="2">2.7.13.3</ecNumber>
    </recommendedName>
</protein>
<evidence type="ECO:0000259" key="7">
    <source>
        <dbReference type="PROSITE" id="PS50921"/>
    </source>
</evidence>
<dbReference type="InterPro" id="IPR035965">
    <property type="entry name" value="PAS-like_dom_sf"/>
</dbReference>
<feature type="domain" description="ANTAR" evidence="7">
    <location>
        <begin position="124"/>
        <end position="185"/>
    </location>
</feature>
<evidence type="ECO:0000256" key="6">
    <source>
        <dbReference type="SAM" id="MobiDB-lite"/>
    </source>
</evidence>
<keyword evidence="3" id="KW-0597">Phosphoprotein</keyword>
<dbReference type="Pfam" id="PF03861">
    <property type="entry name" value="ANTAR"/>
    <property type="match status" value="1"/>
</dbReference>
<keyword evidence="9" id="KW-1185">Reference proteome</keyword>
<sequence length="224" mass="24837">MSRQRSGGAFHASHAALVGRYEYRPVTDEWWWSDAMFRIHGFEPGEVVPTTELALRHTHPDDVEAAWDYRDAVVDRGEPFSFMHRIVTATKQVRVVIAAGHLEDRDGTPVVSGHLIDITDLRREAVDTELDTAVVDFVDHRAVIEQAKGVLVQLYSVDADTAWALLRAFSVDTNRKVRDIAKTLVAAAAADRTPGKPRPPSAHTVLEHLDQDRPEDSGVDASNG</sequence>
<accession>A0ABT1KRX7</accession>
<dbReference type="InterPro" id="IPR011006">
    <property type="entry name" value="CheY-like_superfamily"/>
</dbReference>
<dbReference type="Gene3D" id="1.10.10.10">
    <property type="entry name" value="Winged helix-like DNA-binding domain superfamily/Winged helix DNA-binding domain"/>
    <property type="match status" value="1"/>
</dbReference>
<evidence type="ECO:0000256" key="3">
    <source>
        <dbReference type="ARBA" id="ARBA00022553"/>
    </source>
</evidence>
<dbReference type="InterPro" id="IPR013655">
    <property type="entry name" value="PAS_fold_3"/>
</dbReference>
<dbReference type="SUPFAM" id="SSF55785">
    <property type="entry name" value="PYP-like sensor domain (PAS domain)"/>
    <property type="match status" value="1"/>
</dbReference>
<dbReference type="InterPro" id="IPR036388">
    <property type="entry name" value="WH-like_DNA-bd_sf"/>
</dbReference>
<keyword evidence="5" id="KW-0418">Kinase</keyword>
<dbReference type="InterPro" id="IPR052162">
    <property type="entry name" value="Sensor_kinase/Photoreceptor"/>
</dbReference>
<evidence type="ECO:0000256" key="5">
    <source>
        <dbReference type="ARBA" id="ARBA00022777"/>
    </source>
</evidence>
<evidence type="ECO:0000313" key="9">
    <source>
        <dbReference type="Proteomes" id="UP001204524"/>
    </source>
</evidence>
<comment type="catalytic activity">
    <reaction evidence="1">
        <text>ATP + protein L-histidine = ADP + protein N-phospho-L-histidine.</text>
        <dbReference type="EC" id="2.7.13.3"/>
    </reaction>
</comment>
<dbReference type="PANTHER" id="PTHR43304">
    <property type="entry name" value="PHYTOCHROME-LIKE PROTEIN CPH1"/>
    <property type="match status" value="1"/>
</dbReference>
<feature type="region of interest" description="Disordered" evidence="6">
    <location>
        <begin position="190"/>
        <end position="224"/>
    </location>
</feature>
<evidence type="ECO:0000256" key="2">
    <source>
        <dbReference type="ARBA" id="ARBA00012438"/>
    </source>
</evidence>
<evidence type="ECO:0000256" key="1">
    <source>
        <dbReference type="ARBA" id="ARBA00000085"/>
    </source>
</evidence>